<accession>A0AAV0G355</accession>
<proteinExistence type="predicted"/>
<evidence type="ECO:0000313" key="2">
    <source>
        <dbReference type="Proteomes" id="UP001152523"/>
    </source>
</evidence>
<sequence length="67" mass="8439">MDRLMWWYREFPMQVMKEEQGVLLIRPPPEPPPWSDREATIWWKMKISERVWSIYQLFHLLWISFCV</sequence>
<protein>
    <submittedName>
        <fullName evidence="1">Uncharacterized protein</fullName>
    </submittedName>
</protein>
<organism evidence="1 2">
    <name type="scientific">Cuscuta epithymum</name>
    <dbReference type="NCBI Taxonomy" id="186058"/>
    <lineage>
        <taxon>Eukaryota</taxon>
        <taxon>Viridiplantae</taxon>
        <taxon>Streptophyta</taxon>
        <taxon>Embryophyta</taxon>
        <taxon>Tracheophyta</taxon>
        <taxon>Spermatophyta</taxon>
        <taxon>Magnoliopsida</taxon>
        <taxon>eudicotyledons</taxon>
        <taxon>Gunneridae</taxon>
        <taxon>Pentapetalae</taxon>
        <taxon>asterids</taxon>
        <taxon>lamiids</taxon>
        <taxon>Solanales</taxon>
        <taxon>Convolvulaceae</taxon>
        <taxon>Cuscuteae</taxon>
        <taxon>Cuscuta</taxon>
        <taxon>Cuscuta subgen. Cuscuta</taxon>
    </lineage>
</organism>
<keyword evidence="2" id="KW-1185">Reference proteome</keyword>
<evidence type="ECO:0000313" key="1">
    <source>
        <dbReference type="EMBL" id="CAH9141719.1"/>
    </source>
</evidence>
<comment type="caution">
    <text evidence="1">The sequence shown here is derived from an EMBL/GenBank/DDBJ whole genome shotgun (WGS) entry which is preliminary data.</text>
</comment>
<name>A0AAV0G355_9ASTE</name>
<dbReference type="EMBL" id="CAMAPF010001033">
    <property type="protein sequence ID" value="CAH9141719.1"/>
    <property type="molecule type" value="Genomic_DNA"/>
</dbReference>
<dbReference type="Proteomes" id="UP001152523">
    <property type="component" value="Unassembled WGS sequence"/>
</dbReference>
<dbReference type="AlphaFoldDB" id="A0AAV0G355"/>
<gene>
    <name evidence="1" type="ORF">CEPIT_LOCUS39349</name>
</gene>
<reference evidence="1" key="1">
    <citation type="submission" date="2022-07" db="EMBL/GenBank/DDBJ databases">
        <authorList>
            <person name="Macas J."/>
            <person name="Novak P."/>
            <person name="Neumann P."/>
        </authorList>
    </citation>
    <scope>NUCLEOTIDE SEQUENCE</scope>
</reference>